<feature type="region of interest" description="Disordered" evidence="2">
    <location>
        <begin position="1"/>
        <end position="55"/>
    </location>
</feature>
<protein>
    <recommendedName>
        <fullName evidence="5">No apical meristem-associated C-terminal domain-containing protein</fullName>
    </recommendedName>
</protein>
<organism evidence="3 4">
    <name type="scientific">Ganoderma sinense ZZ0214-1</name>
    <dbReference type="NCBI Taxonomy" id="1077348"/>
    <lineage>
        <taxon>Eukaryota</taxon>
        <taxon>Fungi</taxon>
        <taxon>Dikarya</taxon>
        <taxon>Basidiomycota</taxon>
        <taxon>Agaricomycotina</taxon>
        <taxon>Agaricomycetes</taxon>
        <taxon>Polyporales</taxon>
        <taxon>Polyporaceae</taxon>
        <taxon>Ganoderma</taxon>
    </lineage>
</organism>
<feature type="region of interest" description="Disordered" evidence="2">
    <location>
        <begin position="209"/>
        <end position="348"/>
    </location>
</feature>
<dbReference type="OrthoDB" id="3255996at2759"/>
<dbReference type="Proteomes" id="UP000230002">
    <property type="component" value="Unassembled WGS sequence"/>
</dbReference>
<name>A0A2G8S6P1_9APHY</name>
<evidence type="ECO:0000256" key="1">
    <source>
        <dbReference type="SAM" id="Coils"/>
    </source>
</evidence>
<feature type="compositionally biased region" description="Basic and acidic residues" evidence="2">
    <location>
        <begin position="440"/>
        <end position="452"/>
    </location>
</feature>
<feature type="compositionally biased region" description="Low complexity" evidence="2">
    <location>
        <begin position="417"/>
        <end position="431"/>
    </location>
</feature>
<feature type="compositionally biased region" description="Low complexity" evidence="2">
    <location>
        <begin position="20"/>
        <end position="34"/>
    </location>
</feature>
<feature type="coiled-coil region" evidence="1">
    <location>
        <begin position="377"/>
        <end position="404"/>
    </location>
</feature>
<keyword evidence="4" id="KW-1185">Reference proteome</keyword>
<evidence type="ECO:0000313" key="3">
    <source>
        <dbReference type="EMBL" id="PIL29431.1"/>
    </source>
</evidence>
<comment type="caution">
    <text evidence="3">The sequence shown here is derived from an EMBL/GenBank/DDBJ whole genome shotgun (WGS) entry which is preliminary data.</text>
</comment>
<accession>A0A2G8S6P1</accession>
<sequence>MPSTPQSKTPQRRGRGGSRTGSSTKAAKKTTATKATRKGTEKTEKAKEAGVEQDAVDWDKDNYKLSLSLMTAITDDKTIQDALFPKVGPNPSTKAGGGKPKTDHYWEICKVLFTDHPDHKAAFALALEGAKKERGPWTTKIKNRLNRMVGIVNKGRQTLGQTGEGIRREEDITDELPEGFRNKWEELKAKCPYYFQLLDLIAERPNRVPTGLGNSETPIQDGILFGDDLDNETGGYEGGVDGDDAMGQENGSESQDMVEGSAAEGDEGGDGEGRASDGDVEAGSSISTANVDAGESDDQMEVSAGQKRKSKSGTAKPKTSARPGTSTPVSETKKNASEQATSKKFKGALVFEELAKSEDKTRRMELQVEAEKWRFNTKKLEAKLERERSKTERERNKVEFLRLKIELRRLRHGANDSASSHPTPSSSGLASGSQTPSVARLEEAYGVDRPDAGAEDGLGQNGI</sequence>
<reference evidence="3 4" key="1">
    <citation type="journal article" date="2015" name="Sci. Rep.">
        <title>Chromosome-level genome map provides insights into diverse defense mechanisms in the medicinal fungus Ganoderma sinense.</title>
        <authorList>
            <person name="Zhu Y."/>
            <person name="Xu J."/>
            <person name="Sun C."/>
            <person name="Zhou S."/>
            <person name="Xu H."/>
            <person name="Nelson D.R."/>
            <person name="Qian J."/>
            <person name="Song J."/>
            <person name="Luo H."/>
            <person name="Xiang L."/>
            <person name="Li Y."/>
            <person name="Xu Z."/>
            <person name="Ji A."/>
            <person name="Wang L."/>
            <person name="Lu S."/>
            <person name="Hayward A."/>
            <person name="Sun W."/>
            <person name="Li X."/>
            <person name="Schwartz D.C."/>
            <person name="Wang Y."/>
            <person name="Chen S."/>
        </authorList>
    </citation>
    <scope>NUCLEOTIDE SEQUENCE [LARGE SCALE GENOMIC DNA]</scope>
    <source>
        <strain evidence="3 4">ZZ0214-1</strain>
    </source>
</reference>
<evidence type="ECO:0000256" key="2">
    <source>
        <dbReference type="SAM" id="MobiDB-lite"/>
    </source>
</evidence>
<gene>
    <name evidence="3" type="ORF">GSI_08373</name>
</gene>
<evidence type="ECO:0000313" key="4">
    <source>
        <dbReference type="Proteomes" id="UP000230002"/>
    </source>
</evidence>
<feature type="compositionally biased region" description="Basic and acidic residues" evidence="2">
    <location>
        <begin position="38"/>
        <end position="50"/>
    </location>
</feature>
<dbReference type="AlphaFoldDB" id="A0A2G8S6P1"/>
<feature type="region of interest" description="Disordered" evidence="2">
    <location>
        <begin position="409"/>
        <end position="463"/>
    </location>
</feature>
<keyword evidence="1" id="KW-0175">Coiled coil</keyword>
<proteinExistence type="predicted"/>
<dbReference type="EMBL" id="AYKW01000022">
    <property type="protein sequence ID" value="PIL29431.1"/>
    <property type="molecule type" value="Genomic_DNA"/>
</dbReference>
<evidence type="ECO:0008006" key="5">
    <source>
        <dbReference type="Google" id="ProtNLM"/>
    </source>
</evidence>